<organism evidence="2 3">
    <name type="scientific">Bosea vaviloviae</name>
    <dbReference type="NCBI Taxonomy" id="1526658"/>
    <lineage>
        <taxon>Bacteria</taxon>
        <taxon>Pseudomonadati</taxon>
        <taxon>Pseudomonadota</taxon>
        <taxon>Alphaproteobacteria</taxon>
        <taxon>Hyphomicrobiales</taxon>
        <taxon>Boseaceae</taxon>
        <taxon>Bosea</taxon>
    </lineage>
</organism>
<dbReference type="Gene3D" id="2.40.10.220">
    <property type="entry name" value="predicted glycosyltransferase like domains"/>
    <property type="match status" value="1"/>
</dbReference>
<sequence length="105" mass="11966">MRIERRQTPRSRVYRGASVVFNGRQSVLDCTLRNWSDSGALVRMSDWIALPKTFEIDIASGSESVRVRQCWRRGDDVGVAFLTPEQCQPVAPISLDAMRKRRQLG</sequence>
<keyword evidence="3" id="KW-1185">Reference proteome</keyword>
<dbReference type="KEGG" id="bvv:BHK69_12445"/>
<accession>A0A1D7U1C9</accession>
<dbReference type="SUPFAM" id="SSF141371">
    <property type="entry name" value="PilZ domain-like"/>
    <property type="match status" value="1"/>
</dbReference>
<dbReference type="Pfam" id="PF07238">
    <property type="entry name" value="PilZ"/>
    <property type="match status" value="1"/>
</dbReference>
<dbReference type="InterPro" id="IPR009875">
    <property type="entry name" value="PilZ_domain"/>
</dbReference>
<dbReference type="STRING" id="1526658.BHK69_12445"/>
<protein>
    <recommendedName>
        <fullName evidence="1">PilZ domain-containing protein</fullName>
    </recommendedName>
</protein>
<evidence type="ECO:0000313" key="3">
    <source>
        <dbReference type="Proteomes" id="UP000094969"/>
    </source>
</evidence>
<dbReference type="Proteomes" id="UP000094969">
    <property type="component" value="Chromosome"/>
</dbReference>
<gene>
    <name evidence="2" type="ORF">BHK69_12445</name>
</gene>
<dbReference type="RefSeq" id="WP_069690378.1">
    <property type="nucleotide sequence ID" value="NZ_CP017147.1"/>
</dbReference>
<dbReference type="AlphaFoldDB" id="A0A1D7U1C9"/>
<reference evidence="2 3" key="1">
    <citation type="journal article" date="2015" name="Antonie Van Leeuwenhoek">
        <title>Bosea vaviloviae sp. nov., a new species of slow-growing rhizobia isolated from nodules of the relict species Vavilovia formosa (Stev.) Fed.</title>
        <authorList>
            <person name="Safronova V.I."/>
            <person name="Kuznetsova I.G."/>
            <person name="Sazanova A.L."/>
            <person name="Kimeklis A.K."/>
            <person name="Belimov A.A."/>
            <person name="Andronov E.E."/>
            <person name="Pinaev A.G."/>
            <person name="Chizhevskaya E.P."/>
            <person name="Pukhaev A.R."/>
            <person name="Popov K.P."/>
            <person name="Willems A."/>
            <person name="Tikhonovich I.A."/>
        </authorList>
    </citation>
    <scope>NUCLEOTIDE SEQUENCE [LARGE SCALE GENOMIC DNA]</scope>
    <source>
        <strain evidence="2 3">Vaf18</strain>
    </source>
</reference>
<dbReference type="OrthoDB" id="7210926at2"/>
<dbReference type="EMBL" id="CP017147">
    <property type="protein sequence ID" value="AOO81164.1"/>
    <property type="molecule type" value="Genomic_DNA"/>
</dbReference>
<proteinExistence type="predicted"/>
<feature type="domain" description="PilZ" evidence="1">
    <location>
        <begin position="4"/>
        <end position="86"/>
    </location>
</feature>
<evidence type="ECO:0000259" key="1">
    <source>
        <dbReference type="Pfam" id="PF07238"/>
    </source>
</evidence>
<dbReference type="GO" id="GO:0035438">
    <property type="term" value="F:cyclic-di-GMP binding"/>
    <property type="evidence" value="ECO:0007669"/>
    <property type="project" value="InterPro"/>
</dbReference>
<name>A0A1D7U1C9_9HYPH</name>
<evidence type="ECO:0000313" key="2">
    <source>
        <dbReference type="EMBL" id="AOO81164.1"/>
    </source>
</evidence>